<keyword evidence="2" id="KW-0813">Transport</keyword>
<feature type="transmembrane region" description="Helical" evidence="8">
    <location>
        <begin position="354"/>
        <end position="373"/>
    </location>
</feature>
<comment type="caution">
    <text evidence="10">The sequence shown here is derived from an EMBL/GenBank/DDBJ whole genome shotgun (WGS) entry which is preliminary data.</text>
</comment>
<evidence type="ECO:0000256" key="7">
    <source>
        <dbReference type="SAM" id="MobiDB-lite"/>
    </source>
</evidence>
<dbReference type="GO" id="GO:0005886">
    <property type="term" value="C:plasma membrane"/>
    <property type="evidence" value="ECO:0007669"/>
    <property type="project" value="UniProtKB-SubCell"/>
</dbReference>
<evidence type="ECO:0000256" key="8">
    <source>
        <dbReference type="SAM" id="Phobius"/>
    </source>
</evidence>
<protein>
    <submittedName>
        <fullName evidence="10">MFS family permease</fullName>
    </submittedName>
</protein>
<feature type="transmembrane region" description="Helical" evidence="8">
    <location>
        <begin position="292"/>
        <end position="315"/>
    </location>
</feature>
<dbReference type="PANTHER" id="PTHR23513:SF11">
    <property type="entry name" value="STAPHYLOFERRIN A TRANSPORTER"/>
    <property type="match status" value="1"/>
</dbReference>
<feature type="transmembrane region" description="Helical" evidence="8">
    <location>
        <begin position="86"/>
        <end position="104"/>
    </location>
</feature>
<accession>A0A841H5E9</accession>
<organism evidence="10 11">
    <name type="scientific">Longimicrobium terrae</name>
    <dbReference type="NCBI Taxonomy" id="1639882"/>
    <lineage>
        <taxon>Bacteria</taxon>
        <taxon>Pseudomonadati</taxon>
        <taxon>Gemmatimonadota</taxon>
        <taxon>Longimicrobiia</taxon>
        <taxon>Longimicrobiales</taxon>
        <taxon>Longimicrobiaceae</taxon>
        <taxon>Longimicrobium</taxon>
    </lineage>
</organism>
<evidence type="ECO:0000256" key="2">
    <source>
        <dbReference type="ARBA" id="ARBA00022448"/>
    </source>
</evidence>
<evidence type="ECO:0000313" key="10">
    <source>
        <dbReference type="EMBL" id="MBB6073361.1"/>
    </source>
</evidence>
<dbReference type="AlphaFoldDB" id="A0A841H5E9"/>
<dbReference type="Proteomes" id="UP000582837">
    <property type="component" value="Unassembled WGS sequence"/>
</dbReference>
<comment type="subcellular location">
    <subcellularLocation>
        <location evidence="1">Cell membrane</location>
        <topology evidence="1">Multi-pass membrane protein</topology>
    </subcellularLocation>
</comment>
<reference evidence="10 11" key="1">
    <citation type="submission" date="2020-08" db="EMBL/GenBank/DDBJ databases">
        <title>Genomic Encyclopedia of Type Strains, Phase IV (KMG-IV): sequencing the most valuable type-strain genomes for metagenomic binning, comparative biology and taxonomic classification.</title>
        <authorList>
            <person name="Goeker M."/>
        </authorList>
    </citation>
    <scope>NUCLEOTIDE SEQUENCE [LARGE SCALE GENOMIC DNA]</scope>
    <source>
        <strain evidence="10 11">DSM 29007</strain>
    </source>
</reference>
<dbReference type="Pfam" id="PF05977">
    <property type="entry name" value="MFS_3"/>
    <property type="match status" value="1"/>
</dbReference>
<evidence type="ECO:0000256" key="6">
    <source>
        <dbReference type="ARBA" id="ARBA00023136"/>
    </source>
</evidence>
<dbReference type="PANTHER" id="PTHR23513">
    <property type="entry name" value="INTEGRAL MEMBRANE EFFLUX PROTEIN-RELATED"/>
    <property type="match status" value="1"/>
</dbReference>
<feature type="transmembrane region" description="Helical" evidence="8">
    <location>
        <begin position="192"/>
        <end position="209"/>
    </location>
</feature>
<dbReference type="InterPro" id="IPR010290">
    <property type="entry name" value="TM_effector"/>
</dbReference>
<dbReference type="Gene3D" id="1.20.1250.20">
    <property type="entry name" value="MFS general substrate transporter like domains"/>
    <property type="match status" value="1"/>
</dbReference>
<feature type="transmembrane region" description="Helical" evidence="8">
    <location>
        <begin position="264"/>
        <end position="286"/>
    </location>
</feature>
<dbReference type="EMBL" id="JACHIA010000023">
    <property type="protein sequence ID" value="MBB6073361.1"/>
    <property type="molecule type" value="Genomic_DNA"/>
</dbReference>
<evidence type="ECO:0000256" key="3">
    <source>
        <dbReference type="ARBA" id="ARBA00022475"/>
    </source>
</evidence>
<evidence type="ECO:0000256" key="4">
    <source>
        <dbReference type="ARBA" id="ARBA00022692"/>
    </source>
</evidence>
<evidence type="ECO:0000256" key="1">
    <source>
        <dbReference type="ARBA" id="ARBA00004651"/>
    </source>
</evidence>
<feature type="domain" description="Major facilitator superfamily (MFS) profile" evidence="9">
    <location>
        <begin position="50"/>
        <end position="439"/>
    </location>
</feature>
<feature type="transmembrane region" description="Helical" evidence="8">
    <location>
        <begin position="385"/>
        <end position="407"/>
    </location>
</feature>
<dbReference type="CDD" id="cd06173">
    <property type="entry name" value="MFS_MefA_like"/>
    <property type="match status" value="1"/>
</dbReference>
<evidence type="ECO:0000313" key="11">
    <source>
        <dbReference type="Proteomes" id="UP000582837"/>
    </source>
</evidence>
<dbReference type="GO" id="GO:0022857">
    <property type="term" value="F:transmembrane transporter activity"/>
    <property type="evidence" value="ECO:0007669"/>
    <property type="project" value="InterPro"/>
</dbReference>
<dbReference type="InterPro" id="IPR020846">
    <property type="entry name" value="MFS_dom"/>
</dbReference>
<feature type="region of interest" description="Disordered" evidence="7">
    <location>
        <begin position="1"/>
        <end position="38"/>
    </location>
</feature>
<feature type="compositionally biased region" description="Basic and acidic residues" evidence="7">
    <location>
        <begin position="1"/>
        <end position="15"/>
    </location>
</feature>
<dbReference type="InterPro" id="IPR036259">
    <property type="entry name" value="MFS_trans_sf"/>
</dbReference>
<dbReference type="RefSeq" id="WP_170033065.1">
    <property type="nucleotide sequence ID" value="NZ_JABDTL010000001.1"/>
</dbReference>
<name>A0A841H5E9_9BACT</name>
<keyword evidence="3" id="KW-1003">Cell membrane</keyword>
<keyword evidence="5 8" id="KW-1133">Transmembrane helix</keyword>
<evidence type="ECO:0000256" key="5">
    <source>
        <dbReference type="ARBA" id="ARBA00022989"/>
    </source>
</evidence>
<sequence length="442" mass="46863">MLLRDDQDGTGHGADEASELPSAPLRVPETPDPQAPTEAPRAFSALRHRNFRVFYVGHVLSLTGTWMQTTAQGWLVLELTNSEFKLGLVTAVASLPTLFLGLYAGVVADRRDKRRIILTAQWIMLVCALAIAILTGTHTITYPVLLGLVFVLGTASAFEIPTRQSFFAEIVDKPDLANAIALNSAAFNGSRIIGPAVAGALIGGAGVAACFYANAFSYVAVIAGLMMLRIAPFRPNPATADASVLDHLREGLAYIRADRVVQTLVLMIAAMSVTVFPYSMLLPVFARDVLHVGARGLGMLLSAAGAGALSASVLLAAGKMAIHRGRLIVGACLAFVLLLMGFALSTWYPLSLVLLAAASFMIVLNNATLNALLQARVPDRLRGRVMSVYVFMFVGMTPLGSLQAGAIARWLQAPAALAIGCVVMLAILGFVVVRVPELLKAE</sequence>
<dbReference type="SUPFAM" id="SSF103473">
    <property type="entry name" value="MFS general substrate transporter"/>
    <property type="match status" value="1"/>
</dbReference>
<evidence type="ECO:0000259" key="9">
    <source>
        <dbReference type="PROSITE" id="PS50850"/>
    </source>
</evidence>
<gene>
    <name evidence="10" type="ORF">HNQ61_005028</name>
</gene>
<keyword evidence="11" id="KW-1185">Reference proteome</keyword>
<dbReference type="PROSITE" id="PS50850">
    <property type="entry name" value="MFS"/>
    <property type="match status" value="1"/>
</dbReference>
<feature type="transmembrane region" description="Helical" evidence="8">
    <location>
        <begin position="327"/>
        <end position="348"/>
    </location>
</feature>
<feature type="transmembrane region" description="Helical" evidence="8">
    <location>
        <begin position="53"/>
        <end position="74"/>
    </location>
</feature>
<keyword evidence="6 8" id="KW-0472">Membrane</keyword>
<feature type="transmembrane region" description="Helical" evidence="8">
    <location>
        <begin position="116"/>
        <end position="134"/>
    </location>
</feature>
<feature type="transmembrane region" description="Helical" evidence="8">
    <location>
        <begin position="413"/>
        <end position="433"/>
    </location>
</feature>
<proteinExistence type="predicted"/>
<keyword evidence="4 8" id="KW-0812">Transmembrane</keyword>